<keyword evidence="10" id="KW-0472">Membrane</keyword>
<evidence type="ECO:0000256" key="1">
    <source>
        <dbReference type="ARBA" id="ARBA00004167"/>
    </source>
</evidence>
<evidence type="ECO:0000256" key="7">
    <source>
        <dbReference type="ARBA" id="ARBA00022777"/>
    </source>
</evidence>
<dbReference type="GO" id="GO:0016020">
    <property type="term" value="C:membrane"/>
    <property type="evidence" value="ECO:0007669"/>
    <property type="project" value="UniProtKB-SubCell"/>
</dbReference>
<dbReference type="OMA" id="ELEHIRM"/>
<evidence type="ECO:0000256" key="6">
    <source>
        <dbReference type="ARBA" id="ARBA00022741"/>
    </source>
</evidence>
<dbReference type="SMART" id="SM00220">
    <property type="entry name" value="S_TKc"/>
    <property type="match status" value="1"/>
</dbReference>
<organism evidence="14 15">
    <name type="scientific">Taxus chinensis</name>
    <name type="common">Chinese yew</name>
    <name type="synonym">Taxus wallichiana var. chinensis</name>
    <dbReference type="NCBI Taxonomy" id="29808"/>
    <lineage>
        <taxon>Eukaryota</taxon>
        <taxon>Viridiplantae</taxon>
        <taxon>Streptophyta</taxon>
        <taxon>Embryophyta</taxon>
        <taxon>Tracheophyta</taxon>
        <taxon>Spermatophyta</taxon>
        <taxon>Pinopsida</taxon>
        <taxon>Pinidae</taxon>
        <taxon>Conifers II</taxon>
        <taxon>Cupressales</taxon>
        <taxon>Taxaceae</taxon>
        <taxon>Taxus</taxon>
    </lineage>
</organism>
<evidence type="ECO:0000256" key="10">
    <source>
        <dbReference type="ARBA" id="ARBA00023136"/>
    </source>
</evidence>
<proteinExistence type="predicted"/>
<evidence type="ECO:0000313" key="14">
    <source>
        <dbReference type="EMBL" id="KAH9327132.1"/>
    </source>
</evidence>
<dbReference type="InterPro" id="IPR000719">
    <property type="entry name" value="Prot_kinase_dom"/>
</dbReference>
<name>A0AA38GP82_TAXCH</name>
<keyword evidence="7" id="KW-0418">Kinase</keyword>
<dbReference type="GO" id="GO:0005524">
    <property type="term" value="F:ATP binding"/>
    <property type="evidence" value="ECO:0007669"/>
    <property type="project" value="UniProtKB-KW"/>
</dbReference>
<evidence type="ECO:0000256" key="3">
    <source>
        <dbReference type="ARBA" id="ARBA00022679"/>
    </source>
</evidence>
<keyword evidence="15" id="KW-1185">Reference proteome</keyword>
<feature type="non-terminal residue" evidence="14">
    <location>
        <position position="1"/>
    </location>
</feature>
<dbReference type="PANTHER" id="PTHR46008">
    <property type="entry name" value="LEAF RUST 10 DISEASE-RESISTANCE LOCUS RECEPTOR-LIKE PROTEIN KINASE-LIKE 1.4"/>
    <property type="match status" value="1"/>
</dbReference>
<evidence type="ECO:0000313" key="15">
    <source>
        <dbReference type="Proteomes" id="UP000824469"/>
    </source>
</evidence>
<dbReference type="PROSITE" id="PS00108">
    <property type="entry name" value="PROTEIN_KINASE_ST"/>
    <property type="match status" value="1"/>
</dbReference>
<dbReference type="Pfam" id="PF00069">
    <property type="entry name" value="Pkinase"/>
    <property type="match status" value="1"/>
</dbReference>
<sequence length="268" mass="29578">LLLVYDYASNGTLADHLHGETKAAKKLKWETRLNIALETAQALAYLHFSIKPPILHRDVKSSNILLDQNFRAKVADFGLSRLVPLEVSHISTGPQGTPGYVDPDYHICYRLTDKSDVYSFGVVLAELISAKKAVDITRNNRDIGLANLVVSTIQCGVLEELVDPNLEIDVKPVVKDMVCRVAELAFRCLAAEKDDRPNMMEVAAQLQEIKQFGYGGCAEKGLNSYNSFDGVQENKKLLSYVSAGSPTSVQEKWRSTSTTPDNSENGFV</sequence>
<keyword evidence="8" id="KW-0067">ATP-binding</keyword>
<evidence type="ECO:0000256" key="4">
    <source>
        <dbReference type="ARBA" id="ARBA00022692"/>
    </source>
</evidence>
<comment type="subcellular location">
    <subcellularLocation>
        <location evidence="1">Membrane</location>
        <topology evidence="1">Single-pass membrane protein</topology>
    </subcellularLocation>
</comment>
<evidence type="ECO:0000256" key="2">
    <source>
        <dbReference type="ARBA" id="ARBA00022527"/>
    </source>
</evidence>
<dbReference type="InterPro" id="IPR008271">
    <property type="entry name" value="Ser/Thr_kinase_AS"/>
</dbReference>
<dbReference type="AlphaFoldDB" id="A0AA38GP82"/>
<keyword evidence="4" id="KW-0812">Transmembrane</keyword>
<keyword evidence="2" id="KW-0723">Serine/threonine-protein kinase</keyword>
<dbReference type="Proteomes" id="UP000824469">
    <property type="component" value="Unassembled WGS sequence"/>
</dbReference>
<accession>A0AA38GP82</accession>
<dbReference type="InterPro" id="IPR011009">
    <property type="entry name" value="Kinase-like_dom_sf"/>
</dbReference>
<keyword evidence="3" id="KW-0808">Transferase</keyword>
<keyword evidence="6" id="KW-0547">Nucleotide-binding</keyword>
<evidence type="ECO:0000256" key="8">
    <source>
        <dbReference type="ARBA" id="ARBA00022840"/>
    </source>
</evidence>
<evidence type="ECO:0000256" key="12">
    <source>
        <dbReference type="SAM" id="MobiDB-lite"/>
    </source>
</evidence>
<reference evidence="14 15" key="1">
    <citation type="journal article" date="2021" name="Nat. Plants">
        <title>The Taxus genome provides insights into paclitaxel biosynthesis.</title>
        <authorList>
            <person name="Xiong X."/>
            <person name="Gou J."/>
            <person name="Liao Q."/>
            <person name="Li Y."/>
            <person name="Zhou Q."/>
            <person name="Bi G."/>
            <person name="Li C."/>
            <person name="Du R."/>
            <person name="Wang X."/>
            <person name="Sun T."/>
            <person name="Guo L."/>
            <person name="Liang H."/>
            <person name="Lu P."/>
            <person name="Wu Y."/>
            <person name="Zhang Z."/>
            <person name="Ro D.K."/>
            <person name="Shang Y."/>
            <person name="Huang S."/>
            <person name="Yan J."/>
        </authorList>
    </citation>
    <scope>NUCLEOTIDE SEQUENCE [LARGE SCALE GENOMIC DNA]</scope>
    <source>
        <strain evidence="14">Ta-2019</strain>
    </source>
</reference>
<evidence type="ECO:0000259" key="13">
    <source>
        <dbReference type="PROSITE" id="PS50011"/>
    </source>
</evidence>
<feature type="domain" description="Protein kinase" evidence="13">
    <location>
        <begin position="1"/>
        <end position="209"/>
    </location>
</feature>
<dbReference type="PROSITE" id="PS50011">
    <property type="entry name" value="PROTEIN_KINASE_DOM"/>
    <property type="match status" value="1"/>
</dbReference>
<gene>
    <name evidence="14" type="ORF">KI387_007310</name>
</gene>
<dbReference type="SUPFAM" id="SSF56112">
    <property type="entry name" value="Protein kinase-like (PK-like)"/>
    <property type="match status" value="1"/>
</dbReference>
<dbReference type="GO" id="GO:0004674">
    <property type="term" value="F:protein serine/threonine kinase activity"/>
    <property type="evidence" value="ECO:0007669"/>
    <property type="project" value="UniProtKB-KW"/>
</dbReference>
<feature type="region of interest" description="Disordered" evidence="12">
    <location>
        <begin position="249"/>
        <end position="268"/>
    </location>
</feature>
<dbReference type="PANTHER" id="PTHR46008:SF2">
    <property type="entry name" value="LEAF RUST 10 DISEASE-RESISTANCE LOCUS RECEPTOR-LIKE PROTEIN KINASE-LIKE 1.4"/>
    <property type="match status" value="1"/>
</dbReference>
<comment type="caution">
    <text evidence="14">The sequence shown here is derived from an EMBL/GenBank/DDBJ whole genome shotgun (WGS) entry which is preliminary data.</text>
</comment>
<keyword evidence="5" id="KW-0732">Signal</keyword>
<evidence type="ECO:0000256" key="9">
    <source>
        <dbReference type="ARBA" id="ARBA00022989"/>
    </source>
</evidence>
<dbReference type="EMBL" id="JAHRHJ020000002">
    <property type="protein sequence ID" value="KAH9327132.1"/>
    <property type="molecule type" value="Genomic_DNA"/>
</dbReference>
<evidence type="ECO:0000256" key="5">
    <source>
        <dbReference type="ARBA" id="ARBA00022729"/>
    </source>
</evidence>
<keyword evidence="11" id="KW-0325">Glycoprotein</keyword>
<protein>
    <recommendedName>
        <fullName evidence="13">Protein kinase domain-containing protein</fullName>
    </recommendedName>
</protein>
<dbReference type="Gene3D" id="1.10.510.10">
    <property type="entry name" value="Transferase(Phosphotransferase) domain 1"/>
    <property type="match status" value="1"/>
</dbReference>
<evidence type="ECO:0000256" key="11">
    <source>
        <dbReference type="ARBA" id="ARBA00023180"/>
    </source>
</evidence>
<keyword evidence="9" id="KW-1133">Transmembrane helix</keyword>
<dbReference type="FunFam" id="1.10.510.10:FF:000161">
    <property type="entry name" value="Wall-associated receptor kinase-like 20"/>
    <property type="match status" value="1"/>
</dbReference>